<dbReference type="GO" id="GO:0016020">
    <property type="term" value="C:membrane"/>
    <property type="evidence" value="ECO:0007669"/>
    <property type="project" value="TreeGrafter"/>
</dbReference>
<dbReference type="InterPro" id="IPR036961">
    <property type="entry name" value="Kinesin_motor_dom_sf"/>
</dbReference>
<dbReference type="Gene3D" id="1.20.120.720">
    <property type="entry name" value="Myosin VI head, motor domain, U50 subdomain"/>
    <property type="match status" value="1"/>
</dbReference>
<feature type="domain" description="Myosin motor" evidence="9">
    <location>
        <begin position="146"/>
        <end position="475"/>
    </location>
</feature>
<proteinExistence type="inferred from homology"/>
<reference evidence="10" key="1">
    <citation type="submission" date="2021-05" db="EMBL/GenBank/DDBJ databases">
        <authorList>
            <person name="Alioto T."/>
            <person name="Alioto T."/>
            <person name="Gomez Garrido J."/>
        </authorList>
    </citation>
    <scope>NUCLEOTIDE SEQUENCE</scope>
</reference>
<name>A0A8D9F242_9HEMI</name>
<dbReference type="GO" id="GO:0048731">
    <property type="term" value="P:system development"/>
    <property type="evidence" value="ECO:0007669"/>
    <property type="project" value="UniProtKB-ARBA"/>
</dbReference>
<dbReference type="GO" id="GO:0005737">
    <property type="term" value="C:cytoplasm"/>
    <property type="evidence" value="ECO:0007669"/>
    <property type="project" value="TreeGrafter"/>
</dbReference>
<accession>A0A8D9F242</accession>
<dbReference type="GO" id="GO:0005524">
    <property type="term" value="F:ATP binding"/>
    <property type="evidence" value="ECO:0007669"/>
    <property type="project" value="UniProtKB-UniRule"/>
</dbReference>
<dbReference type="GO" id="GO:0009653">
    <property type="term" value="P:anatomical structure morphogenesis"/>
    <property type="evidence" value="ECO:0007669"/>
    <property type="project" value="UniProtKB-ARBA"/>
</dbReference>
<dbReference type="SUPFAM" id="SSF52540">
    <property type="entry name" value="P-loop containing nucleoside triphosphate hydrolases"/>
    <property type="match status" value="1"/>
</dbReference>
<evidence type="ECO:0000256" key="3">
    <source>
        <dbReference type="ARBA" id="ARBA00022840"/>
    </source>
</evidence>
<keyword evidence="4 7" id="KW-0518">Myosin</keyword>
<evidence type="ECO:0000256" key="7">
    <source>
        <dbReference type="PROSITE-ProRule" id="PRU00782"/>
    </source>
</evidence>
<comment type="caution">
    <text evidence="7">Lacks conserved residue(s) required for the propagation of feature annotation.</text>
</comment>
<dbReference type="Pfam" id="PF00063">
    <property type="entry name" value="Myosin_head"/>
    <property type="match status" value="1"/>
</dbReference>
<dbReference type="SMART" id="SM00242">
    <property type="entry name" value="MYSc"/>
    <property type="match status" value="1"/>
</dbReference>
<evidence type="ECO:0000256" key="8">
    <source>
        <dbReference type="SAM" id="MobiDB-lite"/>
    </source>
</evidence>
<dbReference type="Gene3D" id="1.10.10.820">
    <property type="match status" value="1"/>
</dbReference>
<feature type="compositionally biased region" description="Polar residues" evidence="8">
    <location>
        <begin position="1"/>
        <end position="10"/>
    </location>
</feature>
<dbReference type="AlphaFoldDB" id="A0A8D9F242"/>
<evidence type="ECO:0000256" key="2">
    <source>
        <dbReference type="ARBA" id="ARBA00022741"/>
    </source>
</evidence>
<evidence type="ECO:0000256" key="5">
    <source>
        <dbReference type="ARBA" id="ARBA00023175"/>
    </source>
</evidence>
<keyword evidence="2 7" id="KW-0547">Nucleotide-binding</keyword>
<dbReference type="FunFam" id="1.10.10.820:FF:000001">
    <property type="entry name" value="Myosin heavy chain"/>
    <property type="match status" value="1"/>
</dbReference>
<evidence type="ECO:0000259" key="9">
    <source>
        <dbReference type="PROSITE" id="PS51456"/>
    </source>
</evidence>
<evidence type="ECO:0000256" key="4">
    <source>
        <dbReference type="ARBA" id="ARBA00023123"/>
    </source>
</evidence>
<dbReference type="PRINTS" id="PR00193">
    <property type="entry name" value="MYOSINHEAVY"/>
</dbReference>
<dbReference type="GO" id="GO:0048513">
    <property type="term" value="P:animal organ development"/>
    <property type="evidence" value="ECO:0007669"/>
    <property type="project" value="UniProtKB-ARBA"/>
</dbReference>
<dbReference type="GO" id="GO:0051015">
    <property type="term" value="F:actin filament binding"/>
    <property type="evidence" value="ECO:0007669"/>
    <property type="project" value="TreeGrafter"/>
</dbReference>
<protein>
    <submittedName>
        <fullName evidence="10">Unconventional myosin-Vb</fullName>
    </submittedName>
</protein>
<dbReference type="Gene3D" id="3.40.850.10">
    <property type="entry name" value="Kinesin motor domain"/>
    <property type="match status" value="1"/>
</dbReference>
<evidence type="ECO:0000313" key="10">
    <source>
        <dbReference type="EMBL" id="CAG6773519.1"/>
    </source>
</evidence>
<keyword evidence="3 7" id="KW-0067">ATP-binding</keyword>
<dbReference type="PANTHER" id="PTHR13140:SF706">
    <property type="entry name" value="DILUTE CLASS UNCONVENTIONAL MYOSIN, ISOFORM C"/>
    <property type="match status" value="1"/>
</dbReference>
<evidence type="ECO:0000256" key="1">
    <source>
        <dbReference type="ARBA" id="ARBA00008314"/>
    </source>
</evidence>
<feature type="region of interest" description="Disordered" evidence="8">
    <location>
        <begin position="1"/>
        <end position="80"/>
    </location>
</feature>
<dbReference type="GO" id="GO:0000146">
    <property type="term" value="F:microfilament motor activity"/>
    <property type="evidence" value="ECO:0007669"/>
    <property type="project" value="TreeGrafter"/>
</dbReference>
<dbReference type="EMBL" id="HBUF01591378">
    <property type="protein sequence ID" value="CAG6773519.1"/>
    <property type="molecule type" value="Transcribed_RNA"/>
</dbReference>
<evidence type="ECO:0000256" key="6">
    <source>
        <dbReference type="ARBA" id="ARBA00023203"/>
    </source>
</evidence>
<comment type="similarity">
    <text evidence="1 7">Belongs to the TRAFAC class myosin-kinesin ATPase superfamily. Myosin family.</text>
</comment>
<dbReference type="InterPro" id="IPR001609">
    <property type="entry name" value="Myosin_head_motor_dom-like"/>
</dbReference>
<feature type="binding site" evidence="7">
    <location>
        <begin position="240"/>
        <end position="247"/>
    </location>
    <ligand>
        <name>ATP</name>
        <dbReference type="ChEBI" id="CHEBI:30616"/>
    </ligand>
</feature>
<keyword evidence="6 7" id="KW-0009">Actin-binding</keyword>
<keyword evidence="5 7" id="KW-0505">Motor protein</keyword>
<dbReference type="GO" id="GO:0009888">
    <property type="term" value="P:tissue development"/>
    <property type="evidence" value="ECO:0007669"/>
    <property type="project" value="UniProtKB-ARBA"/>
</dbReference>
<dbReference type="GO" id="GO:0016459">
    <property type="term" value="C:myosin complex"/>
    <property type="evidence" value="ECO:0007669"/>
    <property type="project" value="UniProtKB-KW"/>
</dbReference>
<dbReference type="PANTHER" id="PTHR13140">
    <property type="entry name" value="MYOSIN"/>
    <property type="match status" value="1"/>
</dbReference>
<dbReference type="InterPro" id="IPR027417">
    <property type="entry name" value="P-loop_NTPase"/>
</dbReference>
<feature type="compositionally biased region" description="Low complexity" evidence="8">
    <location>
        <begin position="11"/>
        <end position="80"/>
    </location>
</feature>
<sequence length="475" mass="51920">MSTTQSPGSINANNVASNATSSATTNATSNATSEGGSTVSSGETINASGSNNSTSTTSLGGSTTLGSNNSTSTSLGGSLSSHEKLYSDGARVWLPHPDLVWQGAVVVGVYVRGKQLKVKTDSGSVTELTINSDTDLPPLRNPDILIGENDLTSLSYLHEPAVLYNLQIRFCQHNAIYTYCGIVLVAINPYSELPIYGSNTIWAYRGKNMGDLDPHIFAVAEEAYTKMERERKDQSIIVSGESGAGKTVSAKYAMRYFATVGGSHTETQVEKKVLASSPIMEAIGNAKTIRNDNSSRFGKFTELHFNKHFNIVGASMRTYLLEKSRVVFQAADERNYHIFYQLCCARDKYPYLLLDSPQNFRYISECYEIGGVNDEEAFEETQQAFVTLGFSSLDQEVIFRVLASILHLGNIRFVPGGGGSDSESCRIDTSSPDMTRTCDILYNIDEAELSRALTHRKIVTMQESFNKPMSVFEVR</sequence>
<organism evidence="10">
    <name type="scientific">Cacopsylla melanoneura</name>
    <dbReference type="NCBI Taxonomy" id="428564"/>
    <lineage>
        <taxon>Eukaryota</taxon>
        <taxon>Metazoa</taxon>
        <taxon>Ecdysozoa</taxon>
        <taxon>Arthropoda</taxon>
        <taxon>Hexapoda</taxon>
        <taxon>Insecta</taxon>
        <taxon>Pterygota</taxon>
        <taxon>Neoptera</taxon>
        <taxon>Paraneoptera</taxon>
        <taxon>Hemiptera</taxon>
        <taxon>Sternorrhyncha</taxon>
        <taxon>Psylloidea</taxon>
        <taxon>Psyllidae</taxon>
        <taxon>Psyllinae</taxon>
        <taxon>Cacopsylla</taxon>
    </lineage>
</organism>
<dbReference type="GO" id="GO:0007015">
    <property type="term" value="P:actin filament organization"/>
    <property type="evidence" value="ECO:0007669"/>
    <property type="project" value="TreeGrafter"/>
</dbReference>
<dbReference type="PROSITE" id="PS51456">
    <property type="entry name" value="MYOSIN_MOTOR"/>
    <property type="match status" value="1"/>
</dbReference>